<proteinExistence type="predicted"/>
<accession>A0AAV6Z547</accession>
<dbReference type="EMBL" id="WNYA01004877">
    <property type="protein sequence ID" value="KAG8542504.1"/>
    <property type="molecule type" value="Genomic_DNA"/>
</dbReference>
<organism evidence="2 3">
    <name type="scientific">Engystomops pustulosus</name>
    <name type="common">Tungara frog</name>
    <name type="synonym">Physalaemus pustulosus</name>
    <dbReference type="NCBI Taxonomy" id="76066"/>
    <lineage>
        <taxon>Eukaryota</taxon>
        <taxon>Metazoa</taxon>
        <taxon>Chordata</taxon>
        <taxon>Craniata</taxon>
        <taxon>Vertebrata</taxon>
        <taxon>Euteleostomi</taxon>
        <taxon>Amphibia</taxon>
        <taxon>Batrachia</taxon>
        <taxon>Anura</taxon>
        <taxon>Neobatrachia</taxon>
        <taxon>Hyloidea</taxon>
        <taxon>Leptodactylidae</taxon>
        <taxon>Leiuperinae</taxon>
        <taxon>Engystomops</taxon>
    </lineage>
</organism>
<keyword evidence="3" id="KW-1185">Reference proteome</keyword>
<gene>
    <name evidence="2" type="ORF">GDO81_026604</name>
</gene>
<evidence type="ECO:0000313" key="3">
    <source>
        <dbReference type="Proteomes" id="UP000824782"/>
    </source>
</evidence>
<dbReference type="AlphaFoldDB" id="A0AAV6Z547"/>
<dbReference type="Proteomes" id="UP000824782">
    <property type="component" value="Unassembled WGS sequence"/>
</dbReference>
<sequence length="91" mass="10241">AQQQRSLDNILSLQIKGILGKRYKKDLCPSPEVNGTSPMSEKDSGILDVDDEDDEEEAPGTQDLVDFSPVYRCLHIYTVLVSSRPRGDNWF</sequence>
<protein>
    <submittedName>
        <fullName evidence="2">Uncharacterized protein</fullName>
    </submittedName>
</protein>
<evidence type="ECO:0000313" key="2">
    <source>
        <dbReference type="EMBL" id="KAG8542504.1"/>
    </source>
</evidence>
<feature type="compositionally biased region" description="Acidic residues" evidence="1">
    <location>
        <begin position="48"/>
        <end position="58"/>
    </location>
</feature>
<evidence type="ECO:0000256" key="1">
    <source>
        <dbReference type="SAM" id="MobiDB-lite"/>
    </source>
</evidence>
<reference evidence="2" key="1">
    <citation type="thesis" date="2020" institute="ProQuest LLC" country="789 East Eisenhower Parkway, Ann Arbor, MI, USA">
        <title>Comparative Genomics and Chromosome Evolution.</title>
        <authorList>
            <person name="Mudd A.B."/>
        </authorList>
    </citation>
    <scope>NUCLEOTIDE SEQUENCE</scope>
    <source>
        <strain evidence="2">237g6f4</strain>
        <tissue evidence="2">Blood</tissue>
    </source>
</reference>
<feature type="region of interest" description="Disordered" evidence="1">
    <location>
        <begin position="25"/>
        <end position="62"/>
    </location>
</feature>
<feature type="non-terminal residue" evidence="2">
    <location>
        <position position="1"/>
    </location>
</feature>
<comment type="caution">
    <text evidence="2">The sequence shown here is derived from an EMBL/GenBank/DDBJ whole genome shotgun (WGS) entry which is preliminary data.</text>
</comment>
<name>A0AAV6Z547_ENGPU</name>